<proteinExistence type="predicted"/>
<dbReference type="OrthoDB" id="432970at2759"/>
<gene>
    <name evidence="5" type="ORF">GMOD_00001060</name>
</gene>
<dbReference type="Pfam" id="PF01753">
    <property type="entry name" value="zf-MYND"/>
    <property type="match status" value="1"/>
</dbReference>
<dbReference type="GO" id="GO:0008270">
    <property type="term" value="F:zinc ion binding"/>
    <property type="evidence" value="ECO:0007669"/>
    <property type="project" value="UniProtKB-KW"/>
</dbReference>
<evidence type="ECO:0000313" key="5">
    <source>
        <dbReference type="EMBL" id="RMZ67173.1"/>
    </source>
</evidence>
<evidence type="ECO:0000313" key="6">
    <source>
        <dbReference type="Proteomes" id="UP000265663"/>
    </source>
</evidence>
<evidence type="ECO:0000256" key="1">
    <source>
        <dbReference type="ARBA" id="ARBA00022723"/>
    </source>
</evidence>
<reference evidence="5 6" key="1">
    <citation type="journal article" date="2014" name="PLoS ONE">
        <title>De novo Genome Assembly of the Fungal Plant Pathogen Pyrenophora semeniperda.</title>
        <authorList>
            <person name="Soliai M.M."/>
            <person name="Meyer S.E."/>
            <person name="Udall J.A."/>
            <person name="Elzinga D.E."/>
            <person name="Hermansen R.A."/>
            <person name="Bodily P.M."/>
            <person name="Hart A.A."/>
            <person name="Coleman C.E."/>
        </authorList>
    </citation>
    <scope>NUCLEOTIDE SEQUENCE [LARGE SCALE GENOMIC DNA]</scope>
    <source>
        <strain evidence="5 6">CCB06</strain>
        <tissue evidence="5">Mycelium</tissue>
    </source>
</reference>
<keyword evidence="3" id="KW-0862">Zinc</keyword>
<keyword evidence="1" id="KW-0479">Metal-binding</keyword>
<dbReference type="Proteomes" id="UP000265663">
    <property type="component" value="Unassembled WGS sequence"/>
</dbReference>
<dbReference type="SUPFAM" id="SSF144232">
    <property type="entry name" value="HIT/MYND zinc finger-like"/>
    <property type="match status" value="1"/>
</dbReference>
<keyword evidence="2" id="KW-0863">Zinc-finger</keyword>
<name>A0A3M7LY62_9PLEO</name>
<sequence length="328" mass="37740">MRKCGDCKTENKSLHYCGAICQRKDWPMHKKDCRKAQDARLEKILARVAVIVQQGYYEFRENTWDTPIISIEDRDNELVIRDGDMLAKTKYFIKFPQHMVSSERTKTAMLSGWVCNETLAFMHDVIVDLLKGLDVDIKEVRINHGRVPRRITYNNPYGGHDANWPNYSHEILRITSPKSKTQWVIDISGAQYGITKAFWTWAAYANEYMVDVKAASNFGYNKNMFKKLKGIPGNPSMAYGVVGIVAEHMNQAYKKWATDRNMSLSDIPAMDEDDFLQAKKEVLRTVNDAVRAFLAKNSFEKEFTAAQAYERKFPGNSTMQYKLATSVR</sequence>
<organism evidence="5 6">
    <name type="scientific">Pyrenophora seminiperda CCB06</name>
    <dbReference type="NCBI Taxonomy" id="1302712"/>
    <lineage>
        <taxon>Eukaryota</taxon>
        <taxon>Fungi</taxon>
        <taxon>Dikarya</taxon>
        <taxon>Ascomycota</taxon>
        <taxon>Pezizomycotina</taxon>
        <taxon>Dothideomycetes</taxon>
        <taxon>Pleosporomycetidae</taxon>
        <taxon>Pleosporales</taxon>
        <taxon>Pleosporineae</taxon>
        <taxon>Pleosporaceae</taxon>
        <taxon>Pyrenophora</taxon>
    </lineage>
</organism>
<accession>A0A3M7LY62</accession>
<dbReference type="EMBL" id="KE747810">
    <property type="protein sequence ID" value="RMZ67173.1"/>
    <property type="molecule type" value="Genomic_DNA"/>
</dbReference>
<feature type="domain" description="MYND-type" evidence="4">
    <location>
        <begin position="3"/>
        <end position="33"/>
    </location>
</feature>
<evidence type="ECO:0000259" key="4">
    <source>
        <dbReference type="Pfam" id="PF01753"/>
    </source>
</evidence>
<evidence type="ECO:0000256" key="3">
    <source>
        <dbReference type="ARBA" id="ARBA00022833"/>
    </source>
</evidence>
<evidence type="ECO:0000256" key="2">
    <source>
        <dbReference type="ARBA" id="ARBA00022771"/>
    </source>
</evidence>
<keyword evidence="6" id="KW-1185">Reference proteome</keyword>
<dbReference type="InterPro" id="IPR002893">
    <property type="entry name" value="Znf_MYND"/>
</dbReference>
<dbReference type="AlphaFoldDB" id="A0A3M7LY62"/>
<dbReference type="Gene3D" id="6.10.140.2220">
    <property type="match status" value="1"/>
</dbReference>
<protein>
    <submittedName>
        <fullName evidence="5">Zinc finger MYND-type</fullName>
    </submittedName>
</protein>